<dbReference type="Gene3D" id="3.30.1380.10">
    <property type="match status" value="1"/>
</dbReference>
<reference evidence="4" key="1">
    <citation type="journal article" date="2019" name="Int. J. Syst. Evol. Microbiol.">
        <title>The Global Catalogue of Microorganisms (GCM) 10K type strain sequencing project: providing services to taxonomists for standard genome sequencing and annotation.</title>
        <authorList>
            <consortium name="The Broad Institute Genomics Platform"/>
            <consortium name="The Broad Institute Genome Sequencing Center for Infectious Disease"/>
            <person name="Wu L."/>
            <person name="Ma J."/>
        </authorList>
    </citation>
    <scope>NUCLEOTIDE SEQUENCE [LARGE SCALE GENOMIC DNA]</scope>
    <source>
        <strain evidence="4">KCTC 32255</strain>
    </source>
</reference>
<keyword evidence="1" id="KW-0732">Signal</keyword>
<dbReference type="GO" id="GO:0016787">
    <property type="term" value="F:hydrolase activity"/>
    <property type="evidence" value="ECO:0007669"/>
    <property type="project" value="UniProtKB-KW"/>
</dbReference>
<organism evidence="3 4">
    <name type="scientific">Haloechinothrix salitolerans</name>
    <dbReference type="NCBI Taxonomy" id="926830"/>
    <lineage>
        <taxon>Bacteria</taxon>
        <taxon>Bacillati</taxon>
        <taxon>Actinomycetota</taxon>
        <taxon>Actinomycetes</taxon>
        <taxon>Pseudonocardiales</taxon>
        <taxon>Pseudonocardiaceae</taxon>
        <taxon>Haloechinothrix</taxon>
    </lineage>
</organism>
<dbReference type="Proteomes" id="UP001596337">
    <property type="component" value="Unassembled WGS sequence"/>
</dbReference>
<proteinExistence type="predicted"/>
<gene>
    <name evidence="3" type="ORF">ACFQGD_03965</name>
</gene>
<evidence type="ECO:0000313" key="4">
    <source>
        <dbReference type="Proteomes" id="UP001596337"/>
    </source>
</evidence>
<dbReference type="EMBL" id="JBHSXX010000001">
    <property type="protein sequence ID" value="MFC6866294.1"/>
    <property type="molecule type" value="Genomic_DNA"/>
</dbReference>
<name>A0ABW2BWR0_9PSEU</name>
<evidence type="ECO:0000313" key="3">
    <source>
        <dbReference type="EMBL" id="MFC6866294.1"/>
    </source>
</evidence>
<protein>
    <submittedName>
        <fullName evidence="3">M15 family metallopeptidase</fullName>
        <ecNumber evidence="3">3.4.-.-</ecNumber>
    </submittedName>
</protein>
<dbReference type="InterPro" id="IPR009045">
    <property type="entry name" value="Zn_M74/Hedgehog-like"/>
</dbReference>
<feature type="domain" description="Peptidase M15C" evidence="2">
    <location>
        <begin position="339"/>
        <end position="395"/>
    </location>
</feature>
<feature type="chain" id="PRO_5045418183" evidence="1">
    <location>
        <begin position="19"/>
        <end position="400"/>
    </location>
</feature>
<dbReference type="PROSITE" id="PS51257">
    <property type="entry name" value="PROKAR_LIPOPROTEIN"/>
    <property type="match status" value="1"/>
</dbReference>
<dbReference type="EC" id="3.4.-.-" evidence="3"/>
<sequence>MVRVSGVVRAALPACALAAGLSSCGVYDAVSDKPPESVDYSPVVAPQVADGPETTVAAPGKLRGTLRTPDILVLGDEKLPSGLRDKIGELPGVRAAEPLSVASVPVGERSVTVAAVDSGGYRRFTVKHTATSDPVWQAVAAGDAVLSHEIGRDLDRPLGGNVGLRAGKHDVDMRVGAYATTVPRIDVVVNERRGEQLGIRPHNAMLLAIDDTRRDDVSAALTKLLGDRGTMQELTSDPPPSSGTRRAAYLTGGAGSDSLGSFSYRYFPDGTVEPEASWVRANIITERVPILGDVTCHRVMLPQFRAALREIVDKGLADTINPADYGGCYVPRFIGRDPNRGLSLHTWGIAVDLNVSGNHRGTVGEIDRRVVRIFKKWGFAWGGDWQWTDPMHFELAAIIR</sequence>
<evidence type="ECO:0000256" key="1">
    <source>
        <dbReference type="SAM" id="SignalP"/>
    </source>
</evidence>
<keyword evidence="3" id="KW-0378">Hydrolase</keyword>
<accession>A0ABW2BWR0</accession>
<dbReference type="SUPFAM" id="SSF55166">
    <property type="entry name" value="Hedgehog/DD-peptidase"/>
    <property type="match status" value="1"/>
</dbReference>
<dbReference type="Pfam" id="PF13539">
    <property type="entry name" value="Peptidase_M15_4"/>
    <property type="match status" value="1"/>
</dbReference>
<comment type="caution">
    <text evidence="3">The sequence shown here is derived from an EMBL/GenBank/DDBJ whole genome shotgun (WGS) entry which is preliminary data.</text>
</comment>
<dbReference type="RefSeq" id="WP_345400836.1">
    <property type="nucleotide sequence ID" value="NZ_BAABLA010000102.1"/>
</dbReference>
<keyword evidence="4" id="KW-1185">Reference proteome</keyword>
<evidence type="ECO:0000259" key="2">
    <source>
        <dbReference type="Pfam" id="PF13539"/>
    </source>
</evidence>
<feature type="signal peptide" evidence="1">
    <location>
        <begin position="1"/>
        <end position="18"/>
    </location>
</feature>
<dbReference type="InterPro" id="IPR039561">
    <property type="entry name" value="Peptidase_M15C"/>
</dbReference>